<accession>X0V8P7</accession>
<dbReference type="AlphaFoldDB" id="X0V8P7"/>
<protein>
    <submittedName>
        <fullName evidence="1">Uncharacterized protein</fullName>
    </submittedName>
</protein>
<dbReference type="EMBL" id="BARS01036293">
    <property type="protein sequence ID" value="GAG14530.1"/>
    <property type="molecule type" value="Genomic_DNA"/>
</dbReference>
<evidence type="ECO:0000313" key="1">
    <source>
        <dbReference type="EMBL" id="GAG14530.1"/>
    </source>
</evidence>
<feature type="non-terminal residue" evidence="1">
    <location>
        <position position="249"/>
    </location>
</feature>
<comment type="caution">
    <text evidence="1">The sequence shown here is derived from an EMBL/GenBank/DDBJ whole genome shotgun (WGS) entry which is preliminary data.</text>
</comment>
<sequence>MNRDPVLFRVDGANGCGWERLNRCLTIAAALQRRRRPTFFLSKLEPASLPFAIKRGGNEWLEADEPAGTENDLVETIQEIRRRRPAAVVVDAERVAADYLAELAQTGVLIVSLDHLANIRFPSHLVINPLLEPGRDAYDFFPDTQLLLGRRYAIVRPEIRRVRQLRSQDPSQPFRTVIAIGEASLPQTSSHLAKLLLPVARLSRIDFVARPIGPEAPKLQTLVAAHPDRLDFVREPGEVSARLARCHFA</sequence>
<organism evidence="1">
    <name type="scientific">marine sediment metagenome</name>
    <dbReference type="NCBI Taxonomy" id="412755"/>
    <lineage>
        <taxon>unclassified sequences</taxon>
        <taxon>metagenomes</taxon>
        <taxon>ecological metagenomes</taxon>
    </lineage>
</organism>
<reference evidence="1" key="1">
    <citation type="journal article" date="2014" name="Front. Microbiol.">
        <title>High frequency of phylogenetically diverse reductive dehalogenase-homologous genes in deep subseafloor sedimentary metagenomes.</title>
        <authorList>
            <person name="Kawai M."/>
            <person name="Futagami T."/>
            <person name="Toyoda A."/>
            <person name="Takaki Y."/>
            <person name="Nishi S."/>
            <person name="Hori S."/>
            <person name="Arai W."/>
            <person name="Tsubouchi T."/>
            <person name="Morono Y."/>
            <person name="Uchiyama I."/>
            <person name="Ito T."/>
            <person name="Fujiyama A."/>
            <person name="Inagaki F."/>
            <person name="Takami H."/>
        </authorList>
    </citation>
    <scope>NUCLEOTIDE SEQUENCE</scope>
    <source>
        <strain evidence="1">Expedition CK06-06</strain>
    </source>
</reference>
<proteinExistence type="predicted"/>
<gene>
    <name evidence="1" type="ORF">S01H1_55807</name>
</gene>
<dbReference type="Gene3D" id="3.40.50.11190">
    <property type="match status" value="1"/>
</dbReference>
<name>X0V8P7_9ZZZZ</name>